<gene>
    <name evidence="1" type="ORF">C8F04DRAFT_1176478</name>
</gene>
<name>A0AAD6XA50_9AGAR</name>
<comment type="caution">
    <text evidence="1">The sequence shown here is derived from an EMBL/GenBank/DDBJ whole genome shotgun (WGS) entry which is preliminary data.</text>
</comment>
<dbReference type="Proteomes" id="UP001218188">
    <property type="component" value="Unassembled WGS sequence"/>
</dbReference>
<dbReference type="EMBL" id="JARJCM010000013">
    <property type="protein sequence ID" value="KAJ7042322.1"/>
    <property type="molecule type" value="Genomic_DNA"/>
</dbReference>
<accession>A0AAD6XA50</accession>
<evidence type="ECO:0000313" key="2">
    <source>
        <dbReference type="Proteomes" id="UP001218188"/>
    </source>
</evidence>
<dbReference type="AlphaFoldDB" id="A0AAD6XA50"/>
<organism evidence="1 2">
    <name type="scientific">Mycena alexandri</name>
    <dbReference type="NCBI Taxonomy" id="1745969"/>
    <lineage>
        <taxon>Eukaryota</taxon>
        <taxon>Fungi</taxon>
        <taxon>Dikarya</taxon>
        <taxon>Basidiomycota</taxon>
        <taxon>Agaricomycotina</taxon>
        <taxon>Agaricomycetes</taxon>
        <taxon>Agaricomycetidae</taxon>
        <taxon>Agaricales</taxon>
        <taxon>Marasmiineae</taxon>
        <taxon>Mycenaceae</taxon>
        <taxon>Mycena</taxon>
    </lineage>
</organism>
<evidence type="ECO:0000313" key="1">
    <source>
        <dbReference type="EMBL" id="KAJ7042322.1"/>
    </source>
</evidence>
<reference evidence="1" key="1">
    <citation type="submission" date="2023-03" db="EMBL/GenBank/DDBJ databases">
        <title>Massive genome expansion in bonnet fungi (Mycena s.s.) driven by repeated elements and novel gene families across ecological guilds.</title>
        <authorList>
            <consortium name="Lawrence Berkeley National Laboratory"/>
            <person name="Harder C.B."/>
            <person name="Miyauchi S."/>
            <person name="Viragh M."/>
            <person name="Kuo A."/>
            <person name="Thoen E."/>
            <person name="Andreopoulos B."/>
            <person name="Lu D."/>
            <person name="Skrede I."/>
            <person name="Drula E."/>
            <person name="Henrissat B."/>
            <person name="Morin E."/>
            <person name="Kohler A."/>
            <person name="Barry K."/>
            <person name="LaButti K."/>
            <person name="Morin E."/>
            <person name="Salamov A."/>
            <person name="Lipzen A."/>
            <person name="Mereny Z."/>
            <person name="Hegedus B."/>
            <person name="Baldrian P."/>
            <person name="Stursova M."/>
            <person name="Weitz H."/>
            <person name="Taylor A."/>
            <person name="Grigoriev I.V."/>
            <person name="Nagy L.G."/>
            <person name="Martin F."/>
            <person name="Kauserud H."/>
        </authorList>
    </citation>
    <scope>NUCLEOTIDE SEQUENCE</scope>
    <source>
        <strain evidence="1">CBHHK200</strain>
    </source>
</reference>
<keyword evidence="2" id="KW-1185">Reference proteome</keyword>
<sequence>MSMEVQGLLALNSCQACHLRISILGVVVMYDELTRPDSEHSDQQLSTPYAMMSAKHAPNILRKIYIIDLMGGVHGTTNLRKIASTYRCYMRAFQTTSGHAAHPSVSPDMLKGGMRQGEGRELGSSVLANIAVVEPAHPDIMYLHARASAAWIGRGRGLAMPTSVPVDPMRMGRRGEWPRIASARRPVLYGHIFGVDGECSSTAGDMTGAVEHYPLCGSPPRAHSVRARQDEEGRRFDANPRDILRLRRIVLVEHQINQKGCLGGDVYARGSFERASTKRGEMRGGPGPCISLILSPLWIRLLLLPEATFYVLFLRYGSLVPVFMGVIAQESVGGIIVDTLVIESESGGGQSSRGLYWICGSIEAKGVRRARFAVTDV</sequence>
<protein>
    <submittedName>
        <fullName evidence="1">Uncharacterized protein</fullName>
    </submittedName>
</protein>
<proteinExistence type="predicted"/>